<name>A0A9X8UL25_9FIRM</name>
<evidence type="ECO:0000313" key="4">
    <source>
        <dbReference type="Proteomes" id="UP000294682"/>
    </source>
</evidence>
<feature type="transmembrane region" description="Helical" evidence="2">
    <location>
        <begin position="204"/>
        <end position="225"/>
    </location>
</feature>
<proteinExistence type="predicted"/>
<keyword evidence="2" id="KW-0472">Membrane</keyword>
<accession>A0A9X8UL25</accession>
<feature type="transmembrane region" description="Helical" evidence="2">
    <location>
        <begin position="58"/>
        <end position="80"/>
    </location>
</feature>
<sequence>MSEENNNTTPAAGASTIRRASSRAPRKPKKSQLPFALLVFAVMIVIGVLLSFRSSDLAMFWVFGGCFGFILQKSRFCFTASLRDPCITGSTSITRAVLIAFAISTIGFAAIKYNAFANGLPIPGQSYVQPISLATVVGGIMFGVGMVIAGGCASGTLMRVGEGFGMQMLSLLFFVVGSLWGAHDMGWWTVNFVANGPRVFLPDVFGWFGAVVIQLLIIALLYVAADKFERKKMGITDED</sequence>
<feature type="transmembrane region" description="Helical" evidence="2">
    <location>
        <begin position="33"/>
        <end position="52"/>
    </location>
</feature>
<comment type="caution">
    <text evidence="3">The sequence shown here is derived from an EMBL/GenBank/DDBJ whole genome shotgun (WGS) entry which is preliminary data.</text>
</comment>
<evidence type="ECO:0000313" key="3">
    <source>
        <dbReference type="EMBL" id="TCL44559.1"/>
    </source>
</evidence>
<dbReference type="AlphaFoldDB" id="A0A9X8UL25"/>
<dbReference type="Pfam" id="PF04143">
    <property type="entry name" value="Sulf_transp"/>
    <property type="match status" value="1"/>
</dbReference>
<dbReference type="EMBL" id="SLUK01000002">
    <property type="protein sequence ID" value="TCL44559.1"/>
    <property type="molecule type" value="Genomic_DNA"/>
</dbReference>
<protein>
    <recommendedName>
        <fullName evidence="5">Transporter</fullName>
    </recommendedName>
</protein>
<evidence type="ECO:0008006" key="5">
    <source>
        <dbReference type="Google" id="ProtNLM"/>
    </source>
</evidence>
<reference evidence="3 4" key="1">
    <citation type="submission" date="2019-03" db="EMBL/GenBank/DDBJ databases">
        <title>Genomic Encyclopedia of Type Strains, Phase IV (KMG-IV): sequencing the most valuable type-strain genomes for metagenomic binning, comparative biology and taxonomic classification.</title>
        <authorList>
            <person name="Goeker M."/>
        </authorList>
    </citation>
    <scope>NUCLEOTIDE SEQUENCE [LARGE SCALE GENOMIC DNA]</scope>
    <source>
        <strain evidence="3 4">DSM 100433</strain>
    </source>
</reference>
<dbReference type="Proteomes" id="UP000294682">
    <property type="component" value="Unassembled WGS sequence"/>
</dbReference>
<feature type="transmembrane region" description="Helical" evidence="2">
    <location>
        <begin position="131"/>
        <end position="152"/>
    </location>
</feature>
<feature type="region of interest" description="Disordered" evidence="1">
    <location>
        <begin position="1"/>
        <end position="27"/>
    </location>
</feature>
<feature type="transmembrane region" description="Helical" evidence="2">
    <location>
        <begin position="164"/>
        <end position="182"/>
    </location>
</feature>
<feature type="compositionally biased region" description="Polar residues" evidence="1">
    <location>
        <begin position="1"/>
        <end position="10"/>
    </location>
</feature>
<dbReference type="InterPro" id="IPR007272">
    <property type="entry name" value="Sulf_transp_TsuA/YedE"/>
</dbReference>
<keyword evidence="2" id="KW-0812">Transmembrane</keyword>
<keyword evidence="4" id="KW-1185">Reference proteome</keyword>
<evidence type="ECO:0000256" key="1">
    <source>
        <dbReference type="SAM" id="MobiDB-lite"/>
    </source>
</evidence>
<feature type="transmembrane region" description="Helical" evidence="2">
    <location>
        <begin position="92"/>
        <end position="111"/>
    </location>
</feature>
<dbReference type="RefSeq" id="WP_132083976.1">
    <property type="nucleotide sequence ID" value="NZ_SLUK01000002.1"/>
</dbReference>
<organism evidence="3 4">
    <name type="scientific">Harryflintia acetispora</name>
    <dbReference type="NCBI Taxonomy" id="1849041"/>
    <lineage>
        <taxon>Bacteria</taxon>
        <taxon>Bacillati</taxon>
        <taxon>Bacillota</taxon>
        <taxon>Clostridia</taxon>
        <taxon>Eubacteriales</taxon>
        <taxon>Oscillospiraceae</taxon>
        <taxon>Harryflintia</taxon>
    </lineage>
</organism>
<keyword evidence="2" id="KW-1133">Transmembrane helix</keyword>
<evidence type="ECO:0000256" key="2">
    <source>
        <dbReference type="SAM" id="Phobius"/>
    </source>
</evidence>
<gene>
    <name evidence="3" type="ORF">EDD78_102182</name>
</gene>